<protein>
    <submittedName>
        <fullName evidence="2">Laccase-2 (Diphenol oxidase 2) (Urishiol oxidase 2))</fullName>
        <ecNumber evidence="2">1.10.3.2</ecNumber>
    </submittedName>
</protein>
<reference evidence="2" key="1">
    <citation type="submission" date="2019-10" db="EMBL/GenBank/DDBJ databases">
        <authorList>
            <person name="Nor Muhammad N."/>
        </authorList>
    </citation>
    <scope>NUCLEOTIDE SEQUENCE</scope>
</reference>
<organism evidence="2">
    <name type="scientific">Ganoderma boninense</name>
    <dbReference type="NCBI Taxonomy" id="34458"/>
    <lineage>
        <taxon>Eukaryota</taxon>
        <taxon>Fungi</taxon>
        <taxon>Dikarya</taxon>
        <taxon>Basidiomycota</taxon>
        <taxon>Agaricomycotina</taxon>
        <taxon>Agaricomycetes</taxon>
        <taxon>Polyporales</taxon>
        <taxon>Polyporaceae</taxon>
        <taxon>Ganoderma</taxon>
    </lineage>
</organism>
<evidence type="ECO:0000256" key="1">
    <source>
        <dbReference type="SAM" id="MobiDB-lite"/>
    </source>
</evidence>
<gene>
    <name evidence="2" type="primary">Q96WM9</name>
</gene>
<dbReference type="GO" id="GO:0005763">
    <property type="term" value="C:mitochondrial small ribosomal subunit"/>
    <property type="evidence" value="ECO:0007669"/>
    <property type="project" value="TreeGrafter"/>
</dbReference>
<dbReference type="PANTHER" id="PTHR28158">
    <property type="entry name" value="37S RIBOSOMAL PROTEIN S35, MITOCHONDRIAL"/>
    <property type="match status" value="1"/>
</dbReference>
<dbReference type="EMBL" id="LR726960">
    <property type="protein sequence ID" value="VWO98463.1"/>
    <property type="molecule type" value="Genomic_DNA"/>
</dbReference>
<proteinExistence type="predicted"/>
<feature type="compositionally biased region" description="Basic residues" evidence="1">
    <location>
        <begin position="311"/>
        <end position="320"/>
    </location>
</feature>
<keyword evidence="2" id="KW-0560">Oxidoreductase</keyword>
<dbReference type="InterPro" id="IPR021036">
    <property type="entry name" value="Ribosomal_mS45"/>
</dbReference>
<dbReference type="AlphaFoldDB" id="A0A5K1JZP2"/>
<dbReference type="EC" id="1.10.3.2" evidence="2"/>
<dbReference type="PANTHER" id="PTHR28158:SF1">
    <property type="entry name" value="SMALL RIBOSOMAL SUBUNIT PROTEIN MS45"/>
    <property type="match status" value="1"/>
</dbReference>
<dbReference type="GO" id="GO:0003735">
    <property type="term" value="F:structural constituent of ribosome"/>
    <property type="evidence" value="ECO:0007669"/>
    <property type="project" value="TreeGrafter"/>
</dbReference>
<feature type="region of interest" description="Disordered" evidence="1">
    <location>
        <begin position="304"/>
        <end position="344"/>
    </location>
</feature>
<name>A0A5K1JZP2_9APHY</name>
<dbReference type="GO" id="GO:0032543">
    <property type="term" value="P:mitochondrial translation"/>
    <property type="evidence" value="ECO:0007669"/>
    <property type="project" value="TreeGrafter"/>
</dbReference>
<accession>A0A5K1JZP2</accession>
<dbReference type="Pfam" id="PF12298">
    <property type="entry name" value="Bot1p"/>
    <property type="match status" value="1"/>
</dbReference>
<evidence type="ECO:0000313" key="2">
    <source>
        <dbReference type="EMBL" id="VWO98463.1"/>
    </source>
</evidence>
<feature type="compositionally biased region" description="Low complexity" evidence="1">
    <location>
        <begin position="334"/>
        <end position="344"/>
    </location>
</feature>
<sequence length="344" mass="38562">MLAHLTNASRRPATQATHAARTCLVVVPRRHYAAQNAETVADPFKAGPSYAQWLRGEGLKYKEAHRPNNWLGGEVVEFVLFGCCFGARLLTYIWHLHPRLRVQPFPLNPSFKPPTPISDSIRTAIWNDYIADPATFNVRLLSQRHGLSIARVDAILRLKGLEEHWKKKKPLQTGFLIGMEKALGVAEKQASLRGARRTGGQELGEDAVEADELSEATKNVARDRYQRLFWEPVIEGQDPTMPESLASASRIGKDAKAHHEKAQLNKLRRLKFNTEPEVIHERPGRPTLHFVDVGVKFVDVRDQLKRDRAAQRRAHMKAKRRGPEAASPEPPVNATETETASAAA</sequence>
<dbReference type="GO" id="GO:0052716">
    <property type="term" value="F:hydroquinone:oxygen oxidoreductase activity"/>
    <property type="evidence" value="ECO:0007669"/>
    <property type="project" value="UniProtKB-EC"/>
</dbReference>